<keyword evidence="9" id="KW-1185">Reference proteome</keyword>
<dbReference type="OrthoDB" id="5835829at2759"/>
<comment type="caution">
    <text evidence="8">The sequence shown here is derived from an EMBL/GenBank/DDBJ whole genome shotgun (WGS) entry which is preliminary data.</text>
</comment>
<dbReference type="Gene3D" id="3.40.50.2000">
    <property type="entry name" value="Glycogen Phosphorylase B"/>
    <property type="match status" value="2"/>
</dbReference>
<dbReference type="PANTHER" id="PTHR11926:SF1560">
    <property type="entry name" value="UDP-GLYCOSYLTRANSFERASE 74E1-RELATED"/>
    <property type="match status" value="1"/>
</dbReference>
<dbReference type="PROSITE" id="PS00375">
    <property type="entry name" value="UDPGT"/>
    <property type="match status" value="1"/>
</dbReference>
<dbReference type="GO" id="GO:0080043">
    <property type="term" value="F:quercetin 3-O-glucosyltransferase activity"/>
    <property type="evidence" value="ECO:0007669"/>
    <property type="project" value="TreeGrafter"/>
</dbReference>
<dbReference type="InterPro" id="IPR035595">
    <property type="entry name" value="UDP_glycos_trans_CS"/>
</dbReference>
<dbReference type="EC" id="2.4.1.-" evidence="7"/>
<comment type="similarity">
    <text evidence="2 6">Belongs to the UDP-glycosyltransferase family.</text>
</comment>
<evidence type="ECO:0000256" key="7">
    <source>
        <dbReference type="RuleBase" id="RU362057"/>
    </source>
</evidence>
<comment type="pathway">
    <text evidence="1">Pigment biosynthesis; anthocyanin biosynthesis.</text>
</comment>
<dbReference type="AlphaFoldDB" id="A0A9Q0J0A8"/>
<evidence type="ECO:0000256" key="4">
    <source>
        <dbReference type="ARBA" id="ARBA00022679"/>
    </source>
</evidence>
<organism evidence="8 9">
    <name type="scientific">Turnera subulata</name>
    <dbReference type="NCBI Taxonomy" id="218843"/>
    <lineage>
        <taxon>Eukaryota</taxon>
        <taxon>Viridiplantae</taxon>
        <taxon>Streptophyta</taxon>
        <taxon>Embryophyta</taxon>
        <taxon>Tracheophyta</taxon>
        <taxon>Spermatophyta</taxon>
        <taxon>Magnoliopsida</taxon>
        <taxon>eudicotyledons</taxon>
        <taxon>Gunneridae</taxon>
        <taxon>Pentapetalae</taxon>
        <taxon>rosids</taxon>
        <taxon>fabids</taxon>
        <taxon>Malpighiales</taxon>
        <taxon>Passifloraceae</taxon>
        <taxon>Turnera</taxon>
    </lineage>
</organism>
<keyword evidence="4 6" id="KW-0808">Transferase</keyword>
<evidence type="ECO:0000256" key="2">
    <source>
        <dbReference type="ARBA" id="ARBA00009995"/>
    </source>
</evidence>
<keyword evidence="3 6" id="KW-0328">Glycosyltransferase</keyword>
<evidence type="ECO:0000256" key="5">
    <source>
        <dbReference type="ARBA" id="ARBA00047606"/>
    </source>
</evidence>
<dbReference type="Proteomes" id="UP001141552">
    <property type="component" value="Unassembled WGS sequence"/>
</dbReference>
<dbReference type="SUPFAM" id="SSF53756">
    <property type="entry name" value="UDP-Glycosyltransferase/glycogen phosphorylase"/>
    <property type="match status" value="1"/>
</dbReference>
<comment type="catalytic activity">
    <reaction evidence="5">
        <text>an anthocyanidin + UDP-alpha-D-glucose + H(+) = an anthocyanidin 3-O-beta-D-glucoside + UDP</text>
        <dbReference type="Rhea" id="RHEA:20093"/>
        <dbReference type="ChEBI" id="CHEBI:15378"/>
        <dbReference type="ChEBI" id="CHEBI:16307"/>
        <dbReference type="ChEBI" id="CHEBI:58223"/>
        <dbReference type="ChEBI" id="CHEBI:58885"/>
        <dbReference type="ChEBI" id="CHEBI:143576"/>
        <dbReference type="EC" id="2.4.1.115"/>
    </reaction>
</comment>
<dbReference type="InterPro" id="IPR002213">
    <property type="entry name" value="UDP_glucos_trans"/>
</dbReference>
<sequence>MSEPKTDSNKLHIAVLVFPFATHAPPLLCLVRKLSAAAPAAQFSFISTAESNAKLFHKDPPSDATNKAIRPCNVSDGLPSNYQFSGNPQEPVHYFLKAAPDNFKLAMEVAVKETGRKISCLVSDAFFWFAADLAENLQVPWVPLWTSGPRALLLHVETDEIRRRIGSDGSGDKTIDFIPGFSAIHVSDFPEGIFCADQNAVFPMMLHKMGLNLPRAAAVASNSFAELDVEVVNMLKARLKNFLDVGPFILTSPESKVPDPHGCMEWLDKRKQENSVVYISFGSVITPPPQELAALAEGLEEGGFSFLWSFRGNPEEKLPKGFLDRTKESGKIVPWAPQLDVLKHKALGAFMTHCGWNSVSDAIVGCAPMICRPFFGDQQLNSRTVEAVWGIGLRIDGGKISKDGMVKALRLVLETEEGKKMRQKVESLQKLAISAAQVNGSSTENLKTLASIVTKSLS</sequence>
<name>A0A9Q0J0A8_9ROSI</name>
<reference evidence="8" key="2">
    <citation type="journal article" date="2023" name="Plants (Basel)">
        <title>Annotation of the Turnera subulata (Passifloraceae) Draft Genome Reveals the S-Locus Evolved after the Divergence of Turneroideae from Passifloroideae in a Stepwise Manner.</title>
        <authorList>
            <person name="Henning P.M."/>
            <person name="Roalson E.H."/>
            <person name="Mir W."/>
            <person name="McCubbin A.G."/>
            <person name="Shore J.S."/>
        </authorList>
    </citation>
    <scope>NUCLEOTIDE SEQUENCE</scope>
    <source>
        <strain evidence="8">F60SS</strain>
    </source>
</reference>
<dbReference type="PANTHER" id="PTHR11926">
    <property type="entry name" value="GLUCOSYL/GLUCURONOSYL TRANSFERASES"/>
    <property type="match status" value="1"/>
</dbReference>
<dbReference type="GO" id="GO:0047213">
    <property type="term" value="F:anthocyanidin 3-O-glucosyltransferase activity"/>
    <property type="evidence" value="ECO:0007669"/>
    <property type="project" value="UniProtKB-EC"/>
</dbReference>
<reference evidence="8" key="1">
    <citation type="submission" date="2022-02" db="EMBL/GenBank/DDBJ databases">
        <authorList>
            <person name="Henning P.M."/>
            <person name="McCubbin A.G."/>
            <person name="Shore J.S."/>
        </authorList>
    </citation>
    <scope>NUCLEOTIDE SEQUENCE</scope>
    <source>
        <strain evidence="8">F60SS</strain>
        <tissue evidence="8">Leaves</tissue>
    </source>
</reference>
<evidence type="ECO:0000256" key="6">
    <source>
        <dbReference type="RuleBase" id="RU003718"/>
    </source>
</evidence>
<evidence type="ECO:0000313" key="8">
    <source>
        <dbReference type="EMBL" id="KAJ4823768.1"/>
    </source>
</evidence>
<protein>
    <recommendedName>
        <fullName evidence="7">Glycosyltransferase</fullName>
        <ecNumber evidence="7">2.4.1.-</ecNumber>
    </recommendedName>
</protein>
<dbReference type="FunFam" id="3.40.50.2000:FF:000129">
    <property type="entry name" value="Glycosyltransferase"/>
    <property type="match status" value="1"/>
</dbReference>
<gene>
    <name evidence="8" type="ORF">Tsubulata_012084</name>
</gene>
<accession>A0A9Q0J0A8</accession>
<dbReference type="FunFam" id="3.40.50.2000:FF:000091">
    <property type="entry name" value="Glycosyltransferase"/>
    <property type="match status" value="1"/>
</dbReference>
<dbReference type="GO" id="GO:0080044">
    <property type="term" value="F:quercetin 7-O-glucosyltransferase activity"/>
    <property type="evidence" value="ECO:0007669"/>
    <property type="project" value="TreeGrafter"/>
</dbReference>
<evidence type="ECO:0000313" key="9">
    <source>
        <dbReference type="Proteomes" id="UP001141552"/>
    </source>
</evidence>
<dbReference type="CDD" id="cd03784">
    <property type="entry name" value="GT1_Gtf-like"/>
    <property type="match status" value="1"/>
</dbReference>
<dbReference type="Pfam" id="PF00201">
    <property type="entry name" value="UDPGT"/>
    <property type="match status" value="1"/>
</dbReference>
<evidence type="ECO:0000256" key="1">
    <source>
        <dbReference type="ARBA" id="ARBA00004935"/>
    </source>
</evidence>
<evidence type="ECO:0000256" key="3">
    <source>
        <dbReference type="ARBA" id="ARBA00022676"/>
    </source>
</evidence>
<proteinExistence type="inferred from homology"/>
<dbReference type="EMBL" id="JAKUCV010007359">
    <property type="protein sequence ID" value="KAJ4823768.1"/>
    <property type="molecule type" value="Genomic_DNA"/>
</dbReference>